<dbReference type="AlphaFoldDB" id="A0A397GZA8"/>
<feature type="region of interest" description="Disordered" evidence="1">
    <location>
        <begin position="193"/>
        <end position="255"/>
    </location>
</feature>
<evidence type="ECO:0000256" key="1">
    <source>
        <dbReference type="SAM" id="MobiDB-lite"/>
    </source>
</evidence>
<comment type="caution">
    <text evidence="2">The sequence shown here is derived from an EMBL/GenBank/DDBJ whole genome shotgun (WGS) entry which is preliminary data.</text>
</comment>
<feature type="region of interest" description="Disordered" evidence="1">
    <location>
        <begin position="477"/>
        <end position="509"/>
    </location>
</feature>
<feature type="compositionally biased region" description="Polar residues" evidence="1">
    <location>
        <begin position="196"/>
        <end position="205"/>
    </location>
</feature>
<feature type="compositionally biased region" description="Polar residues" evidence="1">
    <location>
        <begin position="422"/>
        <end position="442"/>
    </location>
</feature>
<feature type="region of interest" description="Disordered" evidence="1">
    <location>
        <begin position="1"/>
        <end position="83"/>
    </location>
</feature>
<evidence type="ECO:0000313" key="3">
    <source>
        <dbReference type="Proteomes" id="UP000215305"/>
    </source>
</evidence>
<gene>
    <name evidence="2" type="ORF">CDV56_101462</name>
</gene>
<dbReference type="RefSeq" id="XP_026614604.1">
    <property type="nucleotide sequence ID" value="XM_026755081.1"/>
</dbReference>
<name>A0A397GZA8_ASPTH</name>
<feature type="region of interest" description="Disordered" evidence="1">
    <location>
        <begin position="105"/>
        <end position="142"/>
    </location>
</feature>
<feature type="region of interest" description="Disordered" evidence="1">
    <location>
        <begin position="357"/>
        <end position="459"/>
    </location>
</feature>
<evidence type="ECO:0000313" key="2">
    <source>
        <dbReference type="EMBL" id="RHZ56195.1"/>
    </source>
</evidence>
<dbReference type="OrthoDB" id="4185962at2759"/>
<protein>
    <submittedName>
        <fullName evidence="2">Uncharacterized protein</fullName>
    </submittedName>
</protein>
<dbReference type="Proteomes" id="UP000215305">
    <property type="component" value="Unassembled WGS sequence"/>
</dbReference>
<feature type="compositionally biased region" description="Basic and acidic residues" evidence="1">
    <location>
        <begin position="477"/>
        <end position="486"/>
    </location>
</feature>
<organism evidence="2 3">
    <name type="scientific">Aspergillus thermomutatus</name>
    <name type="common">Neosartorya pseudofischeri</name>
    <dbReference type="NCBI Taxonomy" id="41047"/>
    <lineage>
        <taxon>Eukaryota</taxon>
        <taxon>Fungi</taxon>
        <taxon>Dikarya</taxon>
        <taxon>Ascomycota</taxon>
        <taxon>Pezizomycotina</taxon>
        <taxon>Eurotiomycetes</taxon>
        <taxon>Eurotiomycetidae</taxon>
        <taxon>Eurotiales</taxon>
        <taxon>Aspergillaceae</taxon>
        <taxon>Aspergillus</taxon>
        <taxon>Aspergillus subgen. Fumigati</taxon>
    </lineage>
</organism>
<feature type="compositionally biased region" description="Polar residues" evidence="1">
    <location>
        <begin position="226"/>
        <end position="235"/>
    </location>
</feature>
<dbReference type="EMBL" id="NKHU02000091">
    <property type="protein sequence ID" value="RHZ56195.1"/>
    <property type="molecule type" value="Genomic_DNA"/>
</dbReference>
<dbReference type="GeneID" id="38123436"/>
<feature type="compositionally biased region" description="Polar residues" evidence="1">
    <location>
        <begin position="119"/>
        <end position="131"/>
    </location>
</feature>
<keyword evidence="3" id="KW-1185">Reference proteome</keyword>
<accession>A0A397GZA8</accession>
<dbReference type="VEuPathDB" id="FungiDB:CDV56_101462"/>
<sequence length="565" mass="61009">MQDLPRRSLRKARSGLLALRSGMQRRPIPGGPSRRSDIPSIWSSRDSTEDSSDPFPSSLSDASTEDDREFGTGLYRTTRNHSSSSEILKDHIHNAVPSTSPLSCTLSGGLEGTGLGSSPTAQETRRVNGTSEAGADDALKPATTVEFPREHVTETELHDQTPDESCTLVQTSTHALSNSPSVSLIELSGIEATTEHMASSETSKAASPESPVDLQPNEDCMKDLCSQAQNPSPILSHSPVINPGKPTAVEGPDELLDPNVRELNESSRDHEIALPQIASGSNDSIACIYVSSRSTSKSSSVSSRESTAPQITSVQLMMEPLELFPPSRECSSGSQTLCCSDVAENDLMSQAIHHAPIDHVEDGNVPIETEPLQTRPSNAREMQVTHAGASIMEPSEARSSAQEEDTASCLLPALSDTDFPGIQNSSDPFTAQRAPSPSQTEDGTSESDFVRSPIENDDPNTSLILRDEFFFVDGKSSDIHPDRGDNPIKTGGRIARDGRIYSGPGLDRDMSARTQEIPEIVGPGRSYYGMYASRRGNLPSLERDTSDSTDECIVTYPIWERRQFP</sequence>
<proteinExistence type="predicted"/>
<feature type="compositionally biased region" description="Low complexity" evidence="1">
    <location>
        <begin position="53"/>
        <end position="62"/>
    </location>
</feature>
<reference evidence="2" key="1">
    <citation type="submission" date="2018-08" db="EMBL/GenBank/DDBJ databases">
        <title>Draft genome sequence of azole-resistant Aspergillus thermomutatus (Neosartorya pseudofischeri) strain HMR AF 39, isolated from a human nasal aspirate.</title>
        <authorList>
            <person name="Parent-Michaud M."/>
            <person name="Dufresne P.J."/>
            <person name="Fournier E."/>
            <person name="Martineau C."/>
            <person name="Moreira S."/>
            <person name="Perkins V."/>
            <person name="De Repentigny L."/>
            <person name="Dufresne S.F."/>
        </authorList>
    </citation>
    <scope>NUCLEOTIDE SEQUENCE [LARGE SCALE GENOMIC DNA]</scope>
    <source>
        <strain evidence="2">HMR AF 39</strain>
    </source>
</reference>